<dbReference type="STRING" id="218140.BPSY_0903"/>
<gene>
    <name evidence="3" type="ORF">BPSY_0903</name>
</gene>
<name>A0A087CFK5_9BIFI</name>
<organism evidence="3 4">
    <name type="scientific">Bifidobacterium psychraerophilum</name>
    <dbReference type="NCBI Taxonomy" id="218140"/>
    <lineage>
        <taxon>Bacteria</taxon>
        <taxon>Bacillati</taxon>
        <taxon>Actinomycetota</taxon>
        <taxon>Actinomycetes</taxon>
        <taxon>Bifidobacteriales</taxon>
        <taxon>Bifidobacteriaceae</taxon>
        <taxon>Bifidobacterium</taxon>
    </lineage>
</organism>
<keyword evidence="4" id="KW-1185">Reference proteome</keyword>
<dbReference type="Proteomes" id="UP000029050">
    <property type="component" value="Unassembled WGS sequence"/>
</dbReference>
<proteinExistence type="predicted"/>
<dbReference type="AlphaFoldDB" id="A0A087CFK5"/>
<evidence type="ECO:0000313" key="3">
    <source>
        <dbReference type="EMBL" id="KFI82055.1"/>
    </source>
</evidence>
<accession>A0A087CFK5</accession>
<dbReference type="RefSeq" id="WP_415455184.1">
    <property type="nucleotide sequence ID" value="NZ_JALCNH010000037.1"/>
</dbReference>
<sequence length="334" mass="35509">MRMRKTTTVLCAVLASSMAVTLAACEGQVPQVSTATSTSQAPDLTQSQEKTIRGKILDVLNQANAAKDPSKLSTRVTGPQLQIRTSELNVAKATGTLDAKTTIPSEIMQTVIPTDSGWPRSVFTITTTTEDQQSKRLLVLDQDSARDNYKLWGVARLFPGAQLPKFQVPSIGSQMGQADDSGLETTPAQAVEHYADVLQNGSSSKYAGDFAADYFRQDLAKLTENVQAGMAANNGTQQQTFSAEADDIKVMRSSDGGDLVVVQINSVWTRAAGEGRESLPASDAEKALFGSTKATSTIKATYVNVVAMYIPAAGSDAKIQAVGAERQPIKVEAV</sequence>
<evidence type="ECO:0000313" key="4">
    <source>
        <dbReference type="Proteomes" id="UP000029050"/>
    </source>
</evidence>
<protein>
    <submittedName>
        <fullName evidence="3">Putative lipoprotein</fullName>
    </submittedName>
</protein>
<dbReference type="EMBL" id="JGZI01000009">
    <property type="protein sequence ID" value="KFI82055.1"/>
    <property type="molecule type" value="Genomic_DNA"/>
</dbReference>
<evidence type="ECO:0000259" key="2">
    <source>
        <dbReference type="Pfam" id="PF26366"/>
    </source>
</evidence>
<keyword evidence="3" id="KW-0449">Lipoprotein</keyword>
<keyword evidence="1" id="KW-0732">Signal</keyword>
<comment type="caution">
    <text evidence="3">The sequence shown here is derived from an EMBL/GenBank/DDBJ whole genome shotgun (WGS) entry which is preliminary data.</text>
</comment>
<reference evidence="3 4" key="1">
    <citation type="submission" date="2014-03" db="EMBL/GenBank/DDBJ databases">
        <title>Genomics of Bifidobacteria.</title>
        <authorList>
            <person name="Ventura M."/>
            <person name="Milani C."/>
            <person name="Lugli G.A."/>
        </authorList>
    </citation>
    <scope>NUCLEOTIDE SEQUENCE [LARGE SCALE GENOMIC DNA]</scope>
    <source>
        <strain evidence="3 4">LMG 21775</strain>
    </source>
</reference>
<feature type="domain" description="DUF8094" evidence="2">
    <location>
        <begin position="58"/>
        <end position="322"/>
    </location>
</feature>
<dbReference type="PROSITE" id="PS51257">
    <property type="entry name" value="PROKAR_LIPOPROTEIN"/>
    <property type="match status" value="1"/>
</dbReference>
<feature type="chain" id="PRO_5038990515" evidence="1">
    <location>
        <begin position="24"/>
        <end position="334"/>
    </location>
</feature>
<dbReference type="InterPro" id="IPR058407">
    <property type="entry name" value="DUF8094"/>
</dbReference>
<evidence type="ECO:0000256" key="1">
    <source>
        <dbReference type="SAM" id="SignalP"/>
    </source>
</evidence>
<dbReference type="Pfam" id="PF26366">
    <property type="entry name" value="DUF8094"/>
    <property type="match status" value="1"/>
</dbReference>
<dbReference type="eggNOG" id="ENOG502ZCCY">
    <property type="taxonomic scope" value="Bacteria"/>
</dbReference>
<feature type="signal peptide" evidence="1">
    <location>
        <begin position="1"/>
        <end position="23"/>
    </location>
</feature>